<sequence length="401" mass="44424">MSKRLKTAAHTRRNGIEPMPELASISARTPLVRVDAEGSFSGWHWLATGFDEVRAILSDDHRFSMIPPPTQMHGAAGRVEIGNLLRYDPPEHTRLRKMLVPEFTVRRIRRLEPFVTEIVADCLDALELAGPPADLMPTFALPIPGLVGCALLGVPRDDAADLARHFVSTSSAATDHRTDPRERERMRAAGNAFVTYIRRLVRQKRRDPGDDLLGMLIREHGTDVTDEELTGIAATLLGSSIENVGGMLALAPLALLQYPDQLALFLDRPELTDQAVEELLRYVSSVPNSIPRYALKDVRVGEHVIRTGEVVMCSLLAVNRAQLPGVPQDTLDITRDSSGHMAFGHGIHHCLGASLSRLELRIALPALLRRFPGLRLTVPAEQLRYRTWTPNYGVDVLPVVW</sequence>
<dbReference type="GO" id="GO:0004497">
    <property type="term" value="F:monooxygenase activity"/>
    <property type="evidence" value="ECO:0007669"/>
    <property type="project" value="UniProtKB-KW"/>
</dbReference>
<evidence type="ECO:0000256" key="3">
    <source>
        <dbReference type="ARBA" id="ARBA00022723"/>
    </source>
</evidence>
<keyword evidence="4 7" id="KW-0560">Oxidoreductase</keyword>
<evidence type="ECO:0000256" key="6">
    <source>
        <dbReference type="ARBA" id="ARBA00023033"/>
    </source>
</evidence>
<dbReference type="GO" id="GO:0020037">
    <property type="term" value="F:heme binding"/>
    <property type="evidence" value="ECO:0007669"/>
    <property type="project" value="InterPro"/>
</dbReference>
<dbReference type="SUPFAM" id="SSF48264">
    <property type="entry name" value="Cytochrome P450"/>
    <property type="match status" value="1"/>
</dbReference>
<accession>A0A5J6HX23</accession>
<dbReference type="PROSITE" id="PS00086">
    <property type="entry name" value="CYTOCHROME_P450"/>
    <property type="match status" value="1"/>
</dbReference>
<dbReference type="PANTHER" id="PTHR46696:SF6">
    <property type="entry name" value="P450, PUTATIVE (EUROFUNG)-RELATED"/>
    <property type="match status" value="1"/>
</dbReference>
<reference evidence="8 9" key="1">
    <citation type="submission" date="2017-09" db="EMBL/GenBank/DDBJ databases">
        <authorList>
            <person name="Lee N."/>
            <person name="Cho B.-K."/>
        </authorList>
    </citation>
    <scope>NUCLEOTIDE SEQUENCE [LARGE SCALE GENOMIC DNA]</scope>
    <source>
        <strain evidence="8 9">ATCC 12461</strain>
    </source>
</reference>
<evidence type="ECO:0000313" key="8">
    <source>
        <dbReference type="EMBL" id="QEV21557.1"/>
    </source>
</evidence>
<protein>
    <submittedName>
        <fullName evidence="8">Cytochrome P450</fullName>
    </submittedName>
</protein>
<dbReference type="InterPro" id="IPR002397">
    <property type="entry name" value="Cyt_P450_B"/>
</dbReference>
<gene>
    <name evidence="8" type="ORF">CP975_32045</name>
</gene>
<evidence type="ECO:0000256" key="7">
    <source>
        <dbReference type="RuleBase" id="RU000461"/>
    </source>
</evidence>
<organism evidence="8 9">
    <name type="scientific">Streptomyces alboniger</name>
    <dbReference type="NCBI Taxonomy" id="132473"/>
    <lineage>
        <taxon>Bacteria</taxon>
        <taxon>Bacillati</taxon>
        <taxon>Actinomycetota</taxon>
        <taxon>Actinomycetes</taxon>
        <taxon>Kitasatosporales</taxon>
        <taxon>Streptomycetaceae</taxon>
        <taxon>Streptomyces</taxon>
        <taxon>Streptomyces aurantiacus group</taxon>
    </lineage>
</organism>
<dbReference type="InterPro" id="IPR001128">
    <property type="entry name" value="Cyt_P450"/>
</dbReference>
<evidence type="ECO:0000256" key="2">
    <source>
        <dbReference type="ARBA" id="ARBA00022617"/>
    </source>
</evidence>
<keyword evidence="9" id="KW-1185">Reference proteome</keyword>
<dbReference type="InterPro" id="IPR036396">
    <property type="entry name" value="Cyt_P450_sf"/>
</dbReference>
<evidence type="ECO:0000256" key="1">
    <source>
        <dbReference type="ARBA" id="ARBA00010617"/>
    </source>
</evidence>
<dbReference type="PRINTS" id="PR00359">
    <property type="entry name" value="BP450"/>
</dbReference>
<dbReference type="InterPro" id="IPR017972">
    <property type="entry name" value="Cyt_P450_CS"/>
</dbReference>
<keyword evidence="2 7" id="KW-0349">Heme</keyword>
<keyword evidence="3 7" id="KW-0479">Metal-binding</keyword>
<dbReference type="GO" id="GO:0016705">
    <property type="term" value="F:oxidoreductase activity, acting on paired donors, with incorporation or reduction of molecular oxygen"/>
    <property type="evidence" value="ECO:0007669"/>
    <property type="project" value="InterPro"/>
</dbReference>
<dbReference type="PANTHER" id="PTHR46696">
    <property type="entry name" value="P450, PUTATIVE (EUROFUNG)-RELATED"/>
    <property type="match status" value="1"/>
</dbReference>
<dbReference type="OrthoDB" id="3664945at2"/>
<keyword evidence="6 7" id="KW-0503">Monooxygenase</keyword>
<evidence type="ECO:0000256" key="4">
    <source>
        <dbReference type="ARBA" id="ARBA00023002"/>
    </source>
</evidence>
<evidence type="ECO:0000256" key="5">
    <source>
        <dbReference type="ARBA" id="ARBA00023004"/>
    </source>
</evidence>
<dbReference type="Pfam" id="PF00067">
    <property type="entry name" value="p450"/>
    <property type="match status" value="1"/>
</dbReference>
<dbReference type="Proteomes" id="UP000326553">
    <property type="component" value="Chromosome"/>
</dbReference>
<proteinExistence type="inferred from homology"/>
<dbReference type="Gene3D" id="1.10.630.10">
    <property type="entry name" value="Cytochrome P450"/>
    <property type="match status" value="1"/>
</dbReference>
<keyword evidence="5 7" id="KW-0408">Iron</keyword>
<dbReference type="AlphaFoldDB" id="A0A5J6HX23"/>
<dbReference type="FunFam" id="1.10.630.10:FF:000018">
    <property type="entry name" value="Cytochrome P450 monooxygenase"/>
    <property type="match status" value="1"/>
</dbReference>
<evidence type="ECO:0000313" key="9">
    <source>
        <dbReference type="Proteomes" id="UP000326553"/>
    </source>
</evidence>
<dbReference type="CDD" id="cd11030">
    <property type="entry name" value="CYP105-like"/>
    <property type="match status" value="1"/>
</dbReference>
<name>A0A5J6HX23_STRAD</name>
<dbReference type="KEGG" id="salw:CP975_32045"/>
<dbReference type="RefSeq" id="WP_055530728.1">
    <property type="nucleotide sequence ID" value="NZ_CP023695.1"/>
</dbReference>
<dbReference type="GO" id="GO:0005506">
    <property type="term" value="F:iron ion binding"/>
    <property type="evidence" value="ECO:0007669"/>
    <property type="project" value="InterPro"/>
</dbReference>
<dbReference type="EMBL" id="CP023695">
    <property type="protein sequence ID" value="QEV21557.1"/>
    <property type="molecule type" value="Genomic_DNA"/>
</dbReference>
<comment type="similarity">
    <text evidence="1 7">Belongs to the cytochrome P450 family.</text>
</comment>